<dbReference type="GO" id="GO:0003841">
    <property type="term" value="F:1-acylglycerol-3-phosphate O-acyltransferase activity"/>
    <property type="evidence" value="ECO:0007669"/>
    <property type="project" value="TreeGrafter"/>
</dbReference>
<dbReference type="InterPro" id="IPR002123">
    <property type="entry name" value="Plipid/glycerol_acylTrfase"/>
</dbReference>
<dbReference type="PANTHER" id="PTHR10434:SF64">
    <property type="entry name" value="1-ACYL-SN-GLYCEROL-3-PHOSPHATE ACYLTRANSFERASE-RELATED"/>
    <property type="match status" value="1"/>
</dbReference>
<keyword evidence="5" id="KW-0012">Acyltransferase</keyword>
<protein>
    <recommendedName>
        <fullName evidence="7">Phospholipid/glycerol acyltransferase domain-containing protein</fullName>
    </recommendedName>
</protein>
<comment type="pathway">
    <text evidence="1">Lipid metabolism.</text>
</comment>
<evidence type="ECO:0000313" key="8">
    <source>
        <dbReference type="EMBL" id="BAX79929.1"/>
    </source>
</evidence>
<reference evidence="9" key="2">
    <citation type="journal article" date="2020" name="Antonie Van Leeuwenhoek">
        <title>Labilibaculum antarcticum sp. nov., a novel facultative anaerobic, psychrotorelant bacterium isolated from marine sediment of Antarctica.</title>
        <authorList>
            <person name="Watanabe M."/>
            <person name="Kojima H."/>
            <person name="Fukui M."/>
        </authorList>
    </citation>
    <scope>NUCLEOTIDE SEQUENCE [LARGE SCALE GENOMIC DNA]</scope>
    <source>
        <strain evidence="9">SPP2</strain>
    </source>
</reference>
<evidence type="ECO:0000313" key="9">
    <source>
        <dbReference type="Proteomes" id="UP000218267"/>
    </source>
</evidence>
<evidence type="ECO:0000256" key="5">
    <source>
        <dbReference type="ARBA" id="ARBA00023315"/>
    </source>
</evidence>
<accession>A0A1Y1CHS0</accession>
<feature type="transmembrane region" description="Helical" evidence="6">
    <location>
        <begin position="12"/>
        <end position="35"/>
    </location>
</feature>
<dbReference type="SUPFAM" id="SSF69593">
    <property type="entry name" value="Glycerol-3-phosphate (1)-acyltransferase"/>
    <property type="match status" value="1"/>
</dbReference>
<dbReference type="KEGG" id="mbas:ALGA_1553"/>
<keyword evidence="4" id="KW-0443">Lipid metabolism</keyword>
<keyword evidence="6" id="KW-1133">Transmembrane helix</keyword>
<dbReference type="SMART" id="SM00563">
    <property type="entry name" value="PlsC"/>
    <property type="match status" value="1"/>
</dbReference>
<dbReference type="GO" id="GO:0006654">
    <property type="term" value="P:phosphatidic acid biosynthetic process"/>
    <property type="evidence" value="ECO:0007669"/>
    <property type="project" value="TreeGrafter"/>
</dbReference>
<sequence>MNVLLFPIRFLYKLYFFLYFVLSLMLFYPILKFFLAKKERFPMAFKVTKVYAKVWLYGSGIFLRVKGRENILTDQPFLICSNHSSFIDPATLYIIFDQYFVFTGKQEIEKWPLFHIFYTSGMNILVDRYNRIGALKSFKKMMEVISEGKPLVILPEGTIPQNAPNLGEFKPGAVAIAIQMGIPILPITQTTNWKRLQRGTMFKGNASPGIAEVIIHPLIPTTGLTKKDAEALSAQLKDVINQPLKEKYGI</sequence>
<keyword evidence="6" id="KW-0812">Transmembrane</keyword>
<dbReference type="EMBL" id="AP018042">
    <property type="protein sequence ID" value="BAX79929.1"/>
    <property type="molecule type" value="Genomic_DNA"/>
</dbReference>
<name>A0A1Y1CHS0_9BACT</name>
<organism evidence="8 9">
    <name type="scientific">Labilibaculum antarcticum</name>
    <dbReference type="NCBI Taxonomy" id="1717717"/>
    <lineage>
        <taxon>Bacteria</taxon>
        <taxon>Pseudomonadati</taxon>
        <taxon>Bacteroidota</taxon>
        <taxon>Bacteroidia</taxon>
        <taxon>Marinilabiliales</taxon>
        <taxon>Marinifilaceae</taxon>
        <taxon>Labilibaculum</taxon>
    </lineage>
</organism>
<evidence type="ECO:0000259" key="7">
    <source>
        <dbReference type="SMART" id="SM00563"/>
    </source>
</evidence>
<proteinExistence type="predicted"/>
<dbReference type="PANTHER" id="PTHR10434">
    <property type="entry name" value="1-ACYL-SN-GLYCEROL-3-PHOSPHATE ACYLTRANSFERASE"/>
    <property type="match status" value="1"/>
</dbReference>
<evidence type="ECO:0000256" key="3">
    <source>
        <dbReference type="ARBA" id="ARBA00022679"/>
    </source>
</evidence>
<dbReference type="RefSeq" id="WP_162845405.1">
    <property type="nucleotide sequence ID" value="NZ_AP018042.1"/>
</dbReference>
<evidence type="ECO:0000256" key="2">
    <source>
        <dbReference type="ARBA" id="ARBA00022516"/>
    </source>
</evidence>
<keyword evidence="2" id="KW-0444">Lipid biosynthesis</keyword>
<dbReference type="AlphaFoldDB" id="A0A1Y1CHS0"/>
<keyword evidence="3" id="KW-0808">Transferase</keyword>
<evidence type="ECO:0000256" key="6">
    <source>
        <dbReference type="SAM" id="Phobius"/>
    </source>
</evidence>
<dbReference type="Pfam" id="PF01553">
    <property type="entry name" value="Acyltransferase"/>
    <property type="match status" value="1"/>
</dbReference>
<evidence type="ECO:0000256" key="4">
    <source>
        <dbReference type="ARBA" id="ARBA00023098"/>
    </source>
</evidence>
<keyword evidence="6" id="KW-0472">Membrane</keyword>
<dbReference type="Proteomes" id="UP000218267">
    <property type="component" value="Chromosome"/>
</dbReference>
<keyword evidence="9" id="KW-1185">Reference proteome</keyword>
<dbReference type="CDD" id="cd07989">
    <property type="entry name" value="LPLAT_AGPAT-like"/>
    <property type="match status" value="1"/>
</dbReference>
<evidence type="ECO:0000256" key="1">
    <source>
        <dbReference type="ARBA" id="ARBA00005189"/>
    </source>
</evidence>
<gene>
    <name evidence="8" type="ORF">ALGA_1553</name>
</gene>
<reference evidence="8 9" key="1">
    <citation type="journal article" date="2018" name="Mar. Genomics">
        <title>Complete genome sequence of Marinifilaceae bacterium strain SPP2, isolated from the Antarctic marine sediment.</title>
        <authorList>
            <person name="Watanabe M."/>
            <person name="Kojima H."/>
            <person name="Fukui M."/>
        </authorList>
    </citation>
    <scope>NUCLEOTIDE SEQUENCE [LARGE SCALE GENOMIC DNA]</scope>
    <source>
        <strain evidence="8 9">SPP2</strain>
    </source>
</reference>
<feature type="domain" description="Phospholipid/glycerol acyltransferase" evidence="7">
    <location>
        <begin position="77"/>
        <end position="192"/>
    </location>
</feature>